<evidence type="ECO:0000259" key="2">
    <source>
        <dbReference type="PROSITE" id="PS50055"/>
    </source>
</evidence>
<dbReference type="PROSITE" id="PS50056">
    <property type="entry name" value="TYR_PHOSPHATASE_2"/>
    <property type="match status" value="1"/>
</dbReference>
<feature type="domain" description="Tyrosine-protein phosphatase" evidence="2">
    <location>
        <begin position="248"/>
        <end position="478"/>
    </location>
</feature>
<dbReference type="CDD" id="cd00047">
    <property type="entry name" value="PTPc"/>
    <property type="match status" value="1"/>
</dbReference>
<dbReference type="PANTHER" id="PTHR46163">
    <property type="entry name" value="TYROSINE-PROTEIN PHOSPHATASE-RELATED"/>
    <property type="match status" value="1"/>
</dbReference>
<evidence type="ECO:0008006" key="6">
    <source>
        <dbReference type="Google" id="ProtNLM"/>
    </source>
</evidence>
<comment type="caution">
    <text evidence="4">The sequence shown here is derived from an EMBL/GenBank/DDBJ whole genome shotgun (WGS) entry which is preliminary data.</text>
</comment>
<proteinExistence type="predicted"/>
<organism evidence="4 5">
    <name type="scientific">Steinernema carpocapsae</name>
    <name type="common">Entomopathogenic nematode</name>
    <dbReference type="NCBI Taxonomy" id="34508"/>
    <lineage>
        <taxon>Eukaryota</taxon>
        <taxon>Metazoa</taxon>
        <taxon>Ecdysozoa</taxon>
        <taxon>Nematoda</taxon>
        <taxon>Chromadorea</taxon>
        <taxon>Rhabditida</taxon>
        <taxon>Tylenchina</taxon>
        <taxon>Panagrolaimomorpha</taxon>
        <taxon>Strongyloidoidea</taxon>
        <taxon>Steinernematidae</taxon>
        <taxon>Steinernema</taxon>
    </lineage>
</organism>
<name>A0A4U5NYB2_STECR</name>
<dbReference type="InterPro" id="IPR029021">
    <property type="entry name" value="Prot-tyrosine_phosphatase-like"/>
</dbReference>
<evidence type="ECO:0000313" key="4">
    <source>
        <dbReference type="EMBL" id="TKR88566.1"/>
    </source>
</evidence>
<reference evidence="4 5" key="1">
    <citation type="journal article" date="2015" name="Genome Biol.">
        <title>Comparative genomics of Steinernema reveals deeply conserved gene regulatory networks.</title>
        <authorList>
            <person name="Dillman A.R."/>
            <person name="Macchietto M."/>
            <person name="Porter C.F."/>
            <person name="Rogers A."/>
            <person name="Williams B."/>
            <person name="Antoshechkin I."/>
            <person name="Lee M.M."/>
            <person name="Goodwin Z."/>
            <person name="Lu X."/>
            <person name="Lewis E.E."/>
            <person name="Goodrich-Blair H."/>
            <person name="Stock S.P."/>
            <person name="Adams B.J."/>
            <person name="Sternberg P.W."/>
            <person name="Mortazavi A."/>
        </authorList>
    </citation>
    <scope>NUCLEOTIDE SEQUENCE [LARGE SCALE GENOMIC DNA]</scope>
    <source>
        <strain evidence="4 5">ALL</strain>
    </source>
</reference>
<evidence type="ECO:0000259" key="3">
    <source>
        <dbReference type="PROSITE" id="PS50056"/>
    </source>
</evidence>
<dbReference type="InterPro" id="IPR003595">
    <property type="entry name" value="Tyr_Pase_cat"/>
</dbReference>
<dbReference type="PROSITE" id="PS50055">
    <property type="entry name" value="TYR_PHOSPHATASE_PTP"/>
    <property type="match status" value="1"/>
</dbReference>
<reference evidence="4 5" key="2">
    <citation type="journal article" date="2019" name="G3 (Bethesda)">
        <title>Hybrid Assembly of the Genome of the Entomopathogenic Nematode Steinernema carpocapsae Identifies the X-Chromosome.</title>
        <authorList>
            <person name="Serra L."/>
            <person name="Macchietto M."/>
            <person name="Macias-Munoz A."/>
            <person name="McGill C.J."/>
            <person name="Rodriguez I.M."/>
            <person name="Rodriguez B."/>
            <person name="Murad R."/>
            <person name="Mortazavi A."/>
        </authorList>
    </citation>
    <scope>NUCLEOTIDE SEQUENCE [LARGE SCALE GENOMIC DNA]</scope>
    <source>
        <strain evidence="4 5">ALL</strain>
    </source>
</reference>
<accession>A0A4U5NYB2</accession>
<dbReference type="InterPro" id="IPR000387">
    <property type="entry name" value="Tyr_Pase_dom"/>
</dbReference>
<dbReference type="Proteomes" id="UP000298663">
    <property type="component" value="Unassembled WGS sequence"/>
</dbReference>
<dbReference type="PRINTS" id="PR00700">
    <property type="entry name" value="PRTYPHPHTASE"/>
</dbReference>
<evidence type="ECO:0000256" key="1">
    <source>
        <dbReference type="SAM" id="MobiDB-lite"/>
    </source>
</evidence>
<gene>
    <name evidence="4" type="ORF">L596_012790</name>
</gene>
<sequence length="573" mass="62705">MIALSTRRVGSSCGRRLQQGDFAFLLLQESVDGRSRDEMATTALTALKKYRRPHNGGTNDADKQDSSRNSSSTRTQRKKKTGNNNAANKKKSEKDPGILGTNTTMTVKNDQSSQRKRRKGKNTVPKKSATPAADAGNTMMGPAPGALQPCSPPGLSPSSPGSPVVHSPMSPVSPPANAFICWDLALIIPELLNSGRIDLCTNEEIRSAMRQFAKNAAQIGAGGALAEYTNSLKLYVPENTTRLAFDANMDKNRYQDVICADKERVQLVDRPNLTDYIHANRVIGKPLPSNHVLICTQGPFQTTTSEFWRMVDSIVMLCETKECGKDKCAQYWPLSQGETLNIPVVDYAISNKGIYTHEPGLITTVLCLRDATGAEQRVLHHQWKLWPDKGVPERTDVTLKLLQLTRPSASDPRQCTVVHCSAGIAALEDRKVELCAQRLLGGKPADILSLVKHLRTKRMHSIQTDQQYLFVYKVLLALVREHVNDPETMQAIDTYNVSYEVIVKGGASPVTSAPSPAAAFPAPNSTPLDPFANAPSPFAPTDYATIPPLPAVINQNQNSDAQNSVRDNNFFSY</sequence>
<feature type="region of interest" description="Disordered" evidence="1">
    <location>
        <begin position="45"/>
        <end position="169"/>
    </location>
</feature>
<feature type="compositionally biased region" description="Low complexity" evidence="1">
    <location>
        <begin position="156"/>
        <end position="169"/>
    </location>
</feature>
<dbReference type="SUPFAM" id="SSF52799">
    <property type="entry name" value="(Phosphotyrosine protein) phosphatases II"/>
    <property type="match status" value="1"/>
</dbReference>
<dbReference type="Gene3D" id="3.90.190.10">
    <property type="entry name" value="Protein tyrosine phosphatase superfamily"/>
    <property type="match status" value="1"/>
</dbReference>
<dbReference type="EMBL" id="AZBU02000003">
    <property type="protein sequence ID" value="TKR88566.1"/>
    <property type="molecule type" value="Genomic_DNA"/>
</dbReference>
<keyword evidence="5" id="KW-1185">Reference proteome</keyword>
<feature type="region of interest" description="Disordered" evidence="1">
    <location>
        <begin position="554"/>
        <end position="573"/>
    </location>
</feature>
<dbReference type="AlphaFoldDB" id="A0A4U5NYB2"/>
<dbReference type="SMART" id="SM00404">
    <property type="entry name" value="PTPc_motif"/>
    <property type="match status" value="1"/>
</dbReference>
<dbReference type="OrthoDB" id="5855337at2759"/>
<dbReference type="InterPro" id="IPR000242">
    <property type="entry name" value="PTP_cat"/>
</dbReference>
<dbReference type="GO" id="GO:0004725">
    <property type="term" value="F:protein tyrosine phosphatase activity"/>
    <property type="evidence" value="ECO:0007669"/>
    <property type="project" value="InterPro"/>
</dbReference>
<evidence type="ECO:0000313" key="5">
    <source>
        <dbReference type="Proteomes" id="UP000298663"/>
    </source>
</evidence>
<dbReference type="Pfam" id="PF00102">
    <property type="entry name" value="Y_phosphatase"/>
    <property type="match status" value="1"/>
</dbReference>
<feature type="compositionally biased region" description="Polar residues" evidence="1">
    <location>
        <begin position="100"/>
        <end position="112"/>
    </location>
</feature>
<feature type="domain" description="Tyrosine specific protein phosphatases" evidence="3">
    <location>
        <begin position="399"/>
        <end position="469"/>
    </location>
</feature>
<dbReference type="InterPro" id="IPR052782">
    <property type="entry name" value="Oocyte-zygote_transition_reg"/>
</dbReference>
<dbReference type="SMART" id="SM00194">
    <property type="entry name" value="PTPc"/>
    <property type="match status" value="1"/>
</dbReference>
<protein>
    <recommendedName>
        <fullName evidence="6">Tyrosine-protein phosphatase domain-containing protein</fullName>
    </recommendedName>
</protein>
<dbReference type="STRING" id="34508.A0A4U5NYB2"/>